<keyword evidence="2 4" id="KW-0863">Zinc-finger</keyword>
<feature type="domain" description="RING-type" evidence="6">
    <location>
        <begin position="92"/>
        <end position="126"/>
    </location>
</feature>
<evidence type="ECO:0000256" key="1">
    <source>
        <dbReference type="ARBA" id="ARBA00022723"/>
    </source>
</evidence>
<name>A0A6G0HYW1_LARCR</name>
<keyword evidence="1" id="KW-0479">Metal-binding</keyword>
<dbReference type="InterPro" id="IPR027370">
    <property type="entry name" value="Znf-RING_euk"/>
</dbReference>
<comment type="caution">
    <text evidence="7">The sequence shown here is derived from an EMBL/GenBank/DDBJ whole genome shotgun (WGS) entry which is preliminary data.</text>
</comment>
<evidence type="ECO:0000256" key="3">
    <source>
        <dbReference type="ARBA" id="ARBA00022833"/>
    </source>
</evidence>
<dbReference type="SMART" id="SM00184">
    <property type="entry name" value="RING"/>
    <property type="match status" value="1"/>
</dbReference>
<evidence type="ECO:0000313" key="8">
    <source>
        <dbReference type="Proteomes" id="UP000424527"/>
    </source>
</evidence>
<gene>
    <name evidence="7" type="ORF">D5F01_LYC17531</name>
</gene>
<keyword evidence="8" id="KW-1185">Reference proteome</keyword>
<reference evidence="7 8" key="1">
    <citation type="submission" date="2019-07" db="EMBL/GenBank/DDBJ databases">
        <title>Chromosome genome assembly for large yellow croaker.</title>
        <authorList>
            <person name="Xiao S."/>
        </authorList>
    </citation>
    <scope>NUCLEOTIDE SEQUENCE [LARGE SCALE GENOMIC DNA]</scope>
    <source>
        <strain evidence="7">JMULYC20181020</strain>
        <tissue evidence="7">Muscle</tissue>
    </source>
</reference>
<dbReference type="AlphaFoldDB" id="A0A6G0HYW1"/>
<dbReference type="Pfam" id="PF13445">
    <property type="entry name" value="zf-RING_UBOX"/>
    <property type="match status" value="1"/>
</dbReference>
<organism evidence="7 8">
    <name type="scientific">Larimichthys crocea</name>
    <name type="common">Large yellow croaker</name>
    <name type="synonym">Pseudosciaena crocea</name>
    <dbReference type="NCBI Taxonomy" id="215358"/>
    <lineage>
        <taxon>Eukaryota</taxon>
        <taxon>Metazoa</taxon>
        <taxon>Chordata</taxon>
        <taxon>Craniata</taxon>
        <taxon>Vertebrata</taxon>
        <taxon>Euteleostomi</taxon>
        <taxon>Actinopterygii</taxon>
        <taxon>Neopterygii</taxon>
        <taxon>Teleostei</taxon>
        <taxon>Neoteleostei</taxon>
        <taxon>Acanthomorphata</taxon>
        <taxon>Eupercaria</taxon>
        <taxon>Sciaenidae</taxon>
        <taxon>Larimichthys</taxon>
    </lineage>
</organism>
<sequence length="294" mass="32799">MGLSDRPRPIQLEDATRQETVDKLVQVYGEDGAVETTVDIFIWMKLANLVTKLIEARTDIIGEEQSHESVPAAVSASENHRAADFISSDLSCPICFFIFTDPVTLQCGHSFCRNCVHHCRKCPLCRKVIPDTALQSHFALKSLSENYRKENLSQPSGGHRNESHQSQSRETAATVHHFRPNYTAQWESNVVAPSFIGSNIDNVNINIFSNGKASIVLPEETINHHTVQFCDSSSEQIESQSVNTAASQICLDELIHWAESNPECLCVHPSTWIVAMLSQQHCEEDDLPLVIPSF</sequence>
<dbReference type="PROSITE" id="PS00518">
    <property type="entry name" value="ZF_RING_1"/>
    <property type="match status" value="1"/>
</dbReference>
<dbReference type="GO" id="GO:0016567">
    <property type="term" value="P:protein ubiquitination"/>
    <property type="evidence" value="ECO:0007669"/>
    <property type="project" value="InterPro"/>
</dbReference>
<dbReference type="InterPro" id="IPR017907">
    <property type="entry name" value="Znf_RING_CS"/>
</dbReference>
<protein>
    <submittedName>
        <fullName evidence="7">E3 ubiquitin-protein ligase TRIM4</fullName>
    </submittedName>
</protein>
<dbReference type="SUPFAM" id="SSF57850">
    <property type="entry name" value="RING/U-box"/>
    <property type="match status" value="1"/>
</dbReference>
<dbReference type="Pfam" id="PF02758">
    <property type="entry name" value="PYRIN"/>
    <property type="match status" value="1"/>
</dbReference>
<feature type="region of interest" description="Disordered" evidence="5">
    <location>
        <begin position="150"/>
        <end position="171"/>
    </location>
</feature>
<dbReference type="GO" id="GO:0004842">
    <property type="term" value="F:ubiquitin-protein transferase activity"/>
    <property type="evidence" value="ECO:0007669"/>
    <property type="project" value="InterPro"/>
</dbReference>
<dbReference type="PANTHER" id="PTHR23327">
    <property type="entry name" value="RING FINGER PROTEIN 127"/>
    <property type="match status" value="1"/>
</dbReference>
<dbReference type="InterPro" id="IPR013083">
    <property type="entry name" value="Znf_RING/FYVE/PHD"/>
</dbReference>
<dbReference type="InterPro" id="IPR001841">
    <property type="entry name" value="Znf_RING"/>
</dbReference>
<dbReference type="InterPro" id="IPR004020">
    <property type="entry name" value="DAPIN"/>
</dbReference>
<evidence type="ECO:0000256" key="4">
    <source>
        <dbReference type="PROSITE-ProRule" id="PRU00175"/>
    </source>
</evidence>
<evidence type="ECO:0000256" key="2">
    <source>
        <dbReference type="ARBA" id="ARBA00022771"/>
    </source>
</evidence>
<dbReference type="SUPFAM" id="SSF47986">
    <property type="entry name" value="DEATH domain"/>
    <property type="match status" value="1"/>
</dbReference>
<dbReference type="EMBL" id="REGW02000017">
    <property type="protein sequence ID" value="KAE8284202.1"/>
    <property type="molecule type" value="Genomic_DNA"/>
</dbReference>
<keyword evidence="3" id="KW-0862">Zinc</keyword>
<dbReference type="Gene3D" id="3.30.40.10">
    <property type="entry name" value="Zinc/RING finger domain, C3HC4 (zinc finger)"/>
    <property type="match status" value="1"/>
</dbReference>
<evidence type="ECO:0000259" key="6">
    <source>
        <dbReference type="PROSITE" id="PS50089"/>
    </source>
</evidence>
<dbReference type="GO" id="GO:0008270">
    <property type="term" value="F:zinc ion binding"/>
    <property type="evidence" value="ECO:0007669"/>
    <property type="project" value="UniProtKB-KW"/>
</dbReference>
<dbReference type="SMART" id="SM00504">
    <property type="entry name" value="Ubox"/>
    <property type="match status" value="1"/>
</dbReference>
<dbReference type="InterPro" id="IPR011029">
    <property type="entry name" value="DEATH-like_dom_sf"/>
</dbReference>
<accession>A0A6G0HYW1</accession>
<evidence type="ECO:0000313" key="7">
    <source>
        <dbReference type="EMBL" id="KAE8284202.1"/>
    </source>
</evidence>
<dbReference type="PROSITE" id="PS50089">
    <property type="entry name" value="ZF_RING_2"/>
    <property type="match status" value="1"/>
</dbReference>
<dbReference type="InterPro" id="IPR003613">
    <property type="entry name" value="Ubox_domain"/>
</dbReference>
<evidence type="ECO:0000256" key="5">
    <source>
        <dbReference type="SAM" id="MobiDB-lite"/>
    </source>
</evidence>
<proteinExistence type="predicted"/>
<dbReference type="Gene3D" id="1.10.533.10">
    <property type="entry name" value="Death Domain, Fas"/>
    <property type="match status" value="1"/>
</dbReference>
<dbReference type="Proteomes" id="UP000424527">
    <property type="component" value="Unassembled WGS sequence"/>
</dbReference>